<feature type="compositionally biased region" description="Polar residues" evidence="1">
    <location>
        <begin position="32"/>
        <end position="48"/>
    </location>
</feature>
<dbReference type="GO" id="GO:0006310">
    <property type="term" value="P:DNA recombination"/>
    <property type="evidence" value="ECO:0007669"/>
    <property type="project" value="TreeGrafter"/>
</dbReference>
<feature type="region of interest" description="Disordered" evidence="1">
    <location>
        <begin position="282"/>
        <end position="320"/>
    </location>
</feature>
<evidence type="ECO:0000313" key="2">
    <source>
        <dbReference type="EMBL" id="KAK4116287.1"/>
    </source>
</evidence>
<dbReference type="GeneID" id="89938405"/>
<dbReference type="Gene3D" id="6.10.140.1020">
    <property type="match status" value="2"/>
</dbReference>
<proteinExistence type="predicted"/>
<name>A0AAN6YWF6_9PEZI</name>
<accession>A0AAN6YWF6</accession>
<feature type="compositionally biased region" description="Gly residues" evidence="1">
    <location>
        <begin position="152"/>
        <end position="161"/>
    </location>
</feature>
<feature type="compositionally biased region" description="Low complexity" evidence="1">
    <location>
        <begin position="51"/>
        <end position="95"/>
    </location>
</feature>
<dbReference type="RefSeq" id="XP_064673857.1">
    <property type="nucleotide sequence ID" value="XM_064814280.1"/>
</dbReference>
<feature type="compositionally biased region" description="Acidic residues" evidence="1">
    <location>
        <begin position="299"/>
        <end position="320"/>
    </location>
</feature>
<sequence>MSFQTPGGPAAKRRRVEAANATLRKPFRSPLISRQQQNSSRTSPSTPGFETASPTTTTTAPRTPATPAPARSTAISAVGAAAAAAAASPLSLSSSPVVKGASAASEVGGDGTTTTPGRNANTPAPPKLPGLRVDNPLGARSSSSSSTKPPGENGGHGGGGDLLQRINASQREIEAHTVAMQKQLEIVRQAARIEKRASASSSSSSSHSQANGLRGGKWSNKREIDGELRELVEKWKGASRLAAEELFGLIKGRVEQMGGGQAWRESRRRQVLGGGFGDADEVGIGRGGIGNGDEKVEEGWDENGEVGGSQEEEEVEEEENGEVGFTMLMMLRSLNIDPDVLGYDPVEDKWRD</sequence>
<evidence type="ECO:0008006" key="4">
    <source>
        <dbReference type="Google" id="ProtNLM"/>
    </source>
</evidence>
<reference evidence="2" key="1">
    <citation type="journal article" date="2023" name="Mol. Phylogenet. Evol.">
        <title>Genome-scale phylogeny and comparative genomics of the fungal order Sordariales.</title>
        <authorList>
            <person name="Hensen N."/>
            <person name="Bonometti L."/>
            <person name="Westerberg I."/>
            <person name="Brannstrom I.O."/>
            <person name="Guillou S."/>
            <person name="Cros-Aarteil S."/>
            <person name="Calhoun S."/>
            <person name="Haridas S."/>
            <person name="Kuo A."/>
            <person name="Mondo S."/>
            <person name="Pangilinan J."/>
            <person name="Riley R."/>
            <person name="LaButti K."/>
            <person name="Andreopoulos B."/>
            <person name="Lipzen A."/>
            <person name="Chen C."/>
            <person name="Yan M."/>
            <person name="Daum C."/>
            <person name="Ng V."/>
            <person name="Clum A."/>
            <person name="Steindorff A."/>
            <person name="Ohm R.A."/>
            <person name="Martin F."/>
            <person name="Silar P."/>
            <person name="Natvig D.O."/>
            <person name="Lalanne C."/>
            <person name="Gautier V."/>
            <person name="Ament-Velasquez S.L."/>
            <person name="Kruys A."/>
            <person name="Hutchinson M.I."/>
            <person name="Powell A.J."/>
            <person name="Barry K."/>
            <person name="Miller A.N."/>
            <person name="Grigoriev I.V."/>
            <person name="Debuchy R."/>
            <person name="Gladieux P."/>
            <person name="Hiltunen Thoren M."/>
            <person name="Johannesson H."/>
        </authorList>
    </citation>
    <scope>NUCLEOTIDE SEQUENCE</scope>
    <source>
        <strain evidence="2">CBS 508.74</strain>
    </source>
</reference>
<evidence type="ECO:0000256" key="1">
    <source>
        <dbReference type="SAM" id="MobiDB-lite"/>
    </source>
</evidence>
<organism evidence="2 3">
    <name type="scientific">Canariomyces notabilis</name>
    <dbReference type="NCBI Taxonomy" id="2074819"/>
    <lineage>
        <taxon>Eukaryota</taxon>
        <taxon>Fungi</taxon>
        <taxon>Dikarya</taxon>
        <taxon>Ascomycota</taxon>
        <taxon>Pezizomycotina</taxon>
        <taxon>Sordariomycetes</taxon>
        <taxon>Sordariomycetidae</taxon>
        <taxon>Sordariales</taxon>
        <taxon>Chaetomiaceae</taxon>
        <taxon>Canariomyces</taxon>
    </lineage>
</organism>
<dbReference type="EMBL" id="MU853333">
    <property type="protein sequence ID" value="KAK4116287.1"/>
    <property type="molecule type" value="Genomic_DNA"/>
</dbReference>
<feature type="compositionally biased region" description="Polar residues" evidence="1">
    <location>
        <begin position="112"/>
        <end position="122"/>
    </location>
</feature>
<dbReference type="AlphaFoldDB" id="A0AAN6YWF6"/>
<feature type="region of interest" description="Disordered" evidence="1">
    <location>
        <begin position="192"/>
        <end position="222"/>
    </location>
</feature>
<keyword evidence="3" id="KW-1185">Reference proteome</keyword>
<feature type="region of interest" description="Disordered" evidence="1">
    <location>
        <begin position="1"/>
        <end position="169"/>
    </location>
</feature>
<comment type="caution">
    <text evidence="2">The sequence shown here is derived from an EMBL/GenBank/DDBJ whole genome shotgun (WGS) entry which is preliminary data.</text>
</comment>
<feature type="compositionally biased region" description="Low complexity" evidence="1">
    <location>
        <begin position="198"/>
        <end position="208"/>
    </location>
</feature>
<protein>
    <recommendedName>
        <fullName evidence="4">Swi5-dependent recombination DNA repair protein 1</fullName>
    </recommendedName>
</protein>
<evidence type="ECO:0000313" key="3">
    <source>
        <dbReference type="Proteomes" id="UP001302812"/>
    </source>
</evidence>
<dbReference type="PANTHER" id="PTHR28527">
    <property type="entry name" value="MATING-TYPE SWITCHING PROTEIN SWI2-RELATED"/>
    <property type="match status" value="1"/>
</dbReference>
<reference evidence="2" key="2">
    <citation type="submission" date="2023-05" db="EMBL/GenBank/DDBJ databases">
        <authorList>
            <consortium name="Lawrence Berkeley National Laboratory"/>
            <person name="Steindorff A."/>
            <person name="Hensen N."/>
            <person name="Bonometti L."/>
            <person name="Westerberg I."/>
            <person name="Brannstrom I.O."/>
            <person name="Guillou S."/>
            <person name="Cros-Aarteil S."/>
            <person name="Calhoun S."/>
            <person name="Haridas S."/>
            <person name="Kuo A."/>
            <person name="Mondo S."/>
            <person name="Pangilinan J."/>
            <person name="Riley R."/>
            <person name="Labutti K."/>
            <person name="Andreopoulos B."/>
            <person name="Lipzen A."/>
            <person name="Chen C."/>
            <person name="Yanf M."/>
            <person name="Daum C."/>
            <person name="Ng V."/>
            <person name="Clum A."/>
            <person name="Ohm R."/>
            <person name="Martin F."/>
            <person name="Silar P."/>
            <person name="Natvig D."/>
            <person name="Lalanne C."/>
            <person name="Gautier V."/>
            <person name="Ament-Velasquez S.L."/>
            <person name="Kruys A."/>
            <person name="Hutchinson M.I."/>
            <person name="Powell A.J."/>
            <person name="Barry K."/>
            <person name="Miller A.N."/>
            <person name="Grigoriev I.V."/>
            <person name="Debuchy R."/>
            <person name="Gladieux P."/>
            <person name="Thoren M.H."/>
            <person name="Johannesson H."/>
        </authorList>
    </citation>
    <scope>NUCLEOTIDE SEQUENCE</scope>
    <source>
        <strain evidence="2">CBS 508.74</strain>
    </source>
</reference>
<gene>
    <name evidence="2" type="ORF">N656DRAFT_774504</name>
</gene>
<dbReference type="Proteomes" id="UP001302812">
    <property type="component" value="Unassembled WGS sequence"/>
</dbReference>
<dbReference type="PANTHER" id="PTHR28527:SF1">
    <property type="entry name" value="SWI5-DEPENDENT RECOMBINATION DNA REPAIR PROTEIN 1"/>
    <property type="match status" value="1"/>
</dbReference>